<dbReference type="SUPFAM" id="SSF54862">
    <property type="entry name" value="4Fe-4S ferredoxins"/>
    <property type="match status" value="1"/>
</dbReference>
<accession>A0A0J1FK81</accession>
<dbReference type="AlphaFoldDB" id="A0A0J1FK81"/>
<sequence length="369" mass="40818">MGHLTHDKDEVYRLLAERISRSPEGASINETLMAILHRLFTESEAQVGSKFPLLPMTLEQITGLTGIKGVQLKTVLDGMADKGLVLDIPRKDTVYYMLAPVVIGFFEYTFMRVRDNVNMKDLAELFQAYFHDKEVRDEISRSDTKMMRTVVYERLIPLAVETEVLTYERAGEIIRQSGGGAISICPCRHKASHLGKACDAPLEVCTSMGSAAEWVIRRGMGKPATVDDLLRVLEETEKLGLVHNCDNVMNKPAYMCHCCSCCCVILTGIKEFGTYVTHPSNFIPALDSENCVGCGTCTNRCPIEAITMQDDGNGTEIPVVNKEVCIGCGVCASGCPTGALTMSRRPVLHVPPRNTREKFTRMTREKKGV</sequence>
<reference evidence="5 6" key="1">
    <citation type="submission" date="2015-06" db="EMBL/GenBank/DDBJ databases">
        <title>Draft genome of the moderately acidophilic sulfate reducer Candidatus Desulfosporosinus acididurans strain M1.</title>
        <authorList>
            <person name="Poehlein A."/>
            <person name="Petzsch P."/>
            <person name="Johnson B.D."/>
            <person name="Schloemann M."/>
            <person name="Daniel R."/>
            <person name="Muehling M."/>
        </authorList>
    </citation>
    <scope>NUCLEOTIDE SEQUENCE [LARGE SCALE GENOMIC DNA]</scope>
    <source>
        <strain evidence="5 6">M1</strain>
    </source>
</reference>
<evidence type="ECO:0000313" key="6">
    <source>
        <dbReference type="Proteomes" id="UP000036356"/>
    </source>
</evidence>
<proteinExistence type="predicted"/>
<keyword evidence="6" id="KW-1185">Reference proteome</keyword>
<comment type="caution">
    <text evidence="5">The sequence shown here is derived from an EMBL/GenBank/DDBJ whole genome shotgun (WGS) entry which is preliminary data.</text>
</comment>
<protein>
    <submittedName>
        <fullName evidence="5">Ferredoxin</fullName>
    </submittedName>
</protein>
<evidence type="ECO:0000256" key="3">
    <source>
        <dbReference type="ARBA" id="ARBA00023014"/>
    </source>
</evidence>
<keyword evidence="1" id="KW-0479">Metal-binding</keyword>
<dbReference type="STRING" id="476652.DEAC_c42350"/>
<dbReference type="GO" id="GO:0046872">
    <property type="term" value="F:metal ion binding"/>
    <property type="evidence" value="ECO:0007669"/>
    <property type="project" value="UniProtKB-KW"/>
</dbReference>
<gene>
    <name evidence="5" type="ORF">DEAC_c42350</name>
</gene>
<dbReference type="PANTHER" id="PTHR43193:SF2">
    <property type="entry name" value="POLYFERREDOXIN PROTEIN FWDF"/>
    <property type="match status" value="1"/>
</dbReference>
<dbReference type="EMBL" id="LDZY01000022">
    <property type="protein sequence ID" value="KLU63870.1"/>
    <property type="molecule type" value="Genomic_DNA"/>
</dbReference>
<keyword evidence="2" id="KW-0408">Iron</keyword>
<dbReference type="InterPro" id="IPR017900">
    <property type="entry name" value="4Fe4S_Fe_S_CS"/>
</dbReference>
<dbReference type="PANTHER" id="PTHR43193">
    <property type="match status" value="1"/>
</dbReference>
<dbReference type="PROSITE" id="PS00198">
    <property type="entry name" value="4FE4S_FER_1"/>
    <property type="match status" value="1"/>
</dbReference>
<organism evidence="5 6">
    <name type="scientific">Desulfosporosinus acididurans</name>
    <dbReference type="NCBI Taxonomy" id="476652"/>
    <lineage>
        <taxon>Bacteria</taxon>
        <taxon>Bacillati</taxon>
        <taxon>Bacillota</taxon>
        <taxon>Clostridia</taxon>
        <taxon>Eubacteriales</taxon>
        <taxon>Desulfitobacteriaceae</taxon>
        <taxon>Desulfosporosinus</taxon>
    </lineage>
</organism>
<keyword evidence="3" id="KW-0411">Iron-sulfur</keyword>
<evidence type="ECO:0000256" key="1">
    <source>
        <dbReference type="ARBA" id="ARBA00022723"/>
    </source>
</evidence>
<dbReference type="Pfam" id="PF12838">
    <property type="entry name" value="Fer4_7"/>
    <property type="match status" value="1"/>
</dbReference>
<dbReference type="Gene3D" id="3.30.70.20">
    <property type="match status" value="1"/>
</dbReference>
<dbReference type="PROSITE" id="PS51379">
    <property type="entry name" value="4FE4S_FER_2"/>
    <property type="match status" value="2"/>
</dbReference>
<evidence type="ECO:0000259" key="4">
    <source>
        <dbReference type="PROSITE" id="PS51379"/>
    </source>
</evidence>
<dbReference type="Proteomes" id="UP000036356">
    <property type="component" value="Unassembled WGS sequence"/>
</dbReference>
<dbReference type="InterPro" id="IPR017896">
    <property type="entry name" value="4Fe4S_Fe-S-bd"/>
</dbReference>
<feature type="domain" description="4Fe-4S ferredoxin-type" evidence="4">
    <location>
        <begin position="316"/>
        <end position="345"/>
    </location>
</feature>
<evidence type="ECO:0000313" key="5">
    <source>
        <dbReference type="EMBL" id="KLU63870.1"/>
    </source>
</evidence>
<dbReference type="InterPro" id="IPR052977">
    <property type="entry name" value="Polyferredoxin-like_ET"/>
</dbReference>
<dbReference type="PATRIC" id="fig|476652.3.peg.4479"/>
<name>A0A0J1FK81_9FIRM</name>
<evidence type="ECO:0000256" key="2">
    <source>
        <dbReference type="ARBA" id="ARBA00023004"/>
    </source>
</evidence>
<dbReference type="RefSeq" id="WP_047811990.1">
    <property type="nucleotide sequence ID" value="NZ_LDZY01000022.1"/>
</dbReference>
<dbReference type="GO" id="GO:0051536">
    <property type="term" value="F:iron-sulfur cluster binding"/>
    <property type="evidence" value="ECO:0007669"/>
    <property type="project" value="UniProtKB-KW"/>
</dbReference>
<feature type="domain" description="4Fe-4S ferredoxin-type" evidence="4">
    <location>
        <begin position="282"/>
        <end position="311"/>
    </location>
</feature>